<evidence type="ECO:0000313" key="3">
    <source>
        <dbReference type="Proteomes" id="UP001215598"/>
    </source>
</evidence>
<feature type="compositionally biased region" description="Basic and acidic residues" evidence="1">
    <location>
        <begin position="889"/>
        <end position="904"/>
    </location>
</feature>
<comment type="caution">
    <text evidence="2">The sequence shown here is derived from an EMBL/GenBank/DDBJ whole genome shotgun (WGS) entry which is preliminary data.</text>
</comment>
<organism evidence="2 3">
    <name type="scientific">Mycena metata</name>
    <dbReference type="NCBI Taxonomy" id="1033252"/>
    <lineage>
        <taxon>Eukaryota</taxon>
        <taxon>Fungi</taxon>
        <taxon>Dikarya</taxon>
        <taxon>Basidiomycota</taxon>
        <taxon>Agaricomycotina</taxon>
        <taxon>Agaricomycetes</taxon>
        <taxon>Agaricomycetidae</taxon>
        <taxon>Agaricales</taxon>
        <taxon>Marasmiineae</taxon>
        <taxon>Mycenaceae</taxon>
        <taxon>Mycena</taxon>
    </lineage>
</organism>
<sequence>MIAPTKEQLLQLKEASERFVAEEAYGLIQTDDIMAQVFGDYSARLANPLACEWADYWQKLAQYYQDSKEHRAGKIKDAPTKPIMPGTDDDTQPATNRSGITLKLNQGTKRKGSETEDQTAPPAKKKPGPQSDSLLDRLSSALTDAKKTTANKSYWICRADGCSHRREGRRVRADVITHAIRCDHLLREHPTARKDAEDDHAKAALGAEQEQNQAGDQTSVGERPVGRPKKLDGIEKGQAKLDSTSFREAGRRRTREEQAEFQRKADHLLMILICKCGLVPNLLDSDDWAAFEHIPQEAALVKQRTRHALQQSRDLTYTTDGTGTRRGDQFYTSHACTPSRDVYFLGGHFGTKESHDAEWIKGGVLKNMGDIGTELWAAIASDSTNVTLAARRGVVKEAPAVQDLCDVVHFIQHIIGDINELPEYQNMMKILKPLIRHFSKSGKSKALLRDSGEGKADDGGNIPVRMLAKVGKTRFATHFVSVTTVSPVALNIQGLVLDEKIKFKSPLLQEVFGNRTSVMLPTFLRDMLSYETIVAPLARSLWSLEATKANASDAFVFWLAIAHTLDSIFAKKEKDTGIDNKLAAHVRAVFNTRYHQFFSHNDVYFVAFCLDPRYPNTEFLRTRSDSGPDGVPEHITYPHAFYRVKEFLKRLLRNLLQQHATHGQNCLCHPVLKSQKEFELADALRLQLEAFWLGEAPFHTPVFGDDTMEWWTNLEQGNSPRSNVLAMLGVRIFGILVNSMPDERTNSHITWYNSPLRGNQQQEGLLDMIIVGQWYTYHAPGAKGLRRPPRRPTVAFRRLDQTVIDKTKMRRRDEGSDSDSEASDSDSDSAQIDEEDDKELEKVSDTLRAKIARMKHGRKKNTKKTFRSDEVFVVDVDAMLRAPGLKGLLSDRDNGATSGDRVETQDEPAAPKAANWGW</sequence>
<dbReference type="SUPFAM" id="SSF53098">
    <property type="entry name" value="Ribonuclease H-like"/>
    <property type="match status" value="1"/>
</dbReference>
<reference evidence="2" key="1">
    <citation type="submission" date="2023-03" db="EMBL/GenBank/DDBJ databases">
        <title>Massive genome expansion in bonnet fungi (Mycena s.s.) driven by repeated elements and novel gene families across ecological guilds.</title>
        <authorList>
            <consortium name="Lawrence Berkeley National Laboratory"/>
            <person name="Harder C.B."/>
            <person name="Miyauchi S."/>
            <person name="Viragh M."/>
            <person name="Kuo A."/>
            <person name="Thoen E."/>
            <person name="Andreopoulos B."/>
            <person name="Lu D."/>
            <person name="Skrede I."/>
            <person name="Drula E."/>
            <person name="Henrissat B."/>
            <person name="Morin E."/>
            <person name="Kohler A."/>
            <person name="Barry K."/>
            <person name="LaButti K."/>
            <person name="Morin E."/>
            <person name="Salamov A."/>
            <person name="Lipzen A."/>
            <person name="Mereny Z."/>
            <person name="Hegedus B."/>
            <person name="Baldrian P."/>
            <person name="Stursova M."/>
            <person name="Weitz H."/>
            <person name="Taylor A."/>
            <person name="Grigoriev I.V."/>
            <person name="Nagy L.G."/>
            <person name="Martin F."/>
            <person name="Kauserud H."/>
        </authorList>
    </citation>
    <scope>NUCLEOTIDE SEQUENCE</scope>
    <source>
        <strain evidence="2">CBHHK182m</strain>
    </source>
</reference>
<protein>
    <submittedName>
        <fullName evidence="2">Ribonuclease H-like domain-containing protein</fullName>
    </submittedName>
</protein>
<dbReference type="InterPro" id="IPR012337">
    <property type="entry name" value="RNaseH-like_sf"/>
</dbReference>
<name>A0AAD7H352_9AGAR</name>
<proteinExistence type="predicted"/>
<feature type="compositionally biased region" description="Polar residues" evidence="1">
    <location>
        <begin position="209"/>
        <end position="220"/>
    </location>
</feature>
<accession>A0AAD7H352</accession>
<dbReference type="EMBL" id="JARKIB010000402">
    <property type="protein sequence ID" value="KAJ7711180.1"/>
    <property type="molecule type" value="Genomic_DNA"/>
</dbReference>
<gene>
    <name evidence="2" type="ORF">B0H16DRAFT_1745353</name>
</gene>
<feature type="region of interest" description="Disordered" evidence="1">
    <location>
        <begin position="71"/>
        <end position="134"/>
    </location>
</feature>
<feature type="compositionally biased region" description="Basic and acidic residues" evidence="1">
    <location>
        <begin position="229"/>
        <end position="239"/>
    </location>
</feature>
<feature type="region of interest" description="Disordered" evidence="1">
    <location>
        <begin position="805"/>
        <end position="842"/>
    </location>
</feature>
<feature type="compositionally biased region" description="Basic and acidic residues" evidence="1">
    <location>
        <begin position="248"/>
        <end position="258"/>
    </location>
</feature>
<feature type="region of interest" description="Disordered" evidence="1">
    <location>
        <begin position="207"/>
        <end position="258"/>
    </location>
</feature>
<dbReference type="Proteomes" id="UP001215598">
    <property type="component" value="Unassembled WGS sequence"/>
</dbReference>
<feature type="compositionally biased region" description="Polar residues" evidence="1">
    <location>
        <begin position="92"/>
        <end position="107"/>
    </location>
</feature>
<evidence type="ECO:0000313" key="2">
    <source>
        <dbReference type="EMBL" id="KAJ7711180.1"/>
    </source>
</evidence>
<evidence type="ECO:0000256" key="1">
    <source>
        <dbReference type="SAM" id="MobiDB-lite"/>
    </source>
</evidence>
<dbReference type="AlphaFoldDB" id="A0AAD7H352"/>
<feature type="compositionally biased region" description="Acidic residues" evidence="1">
    <location>
        <begin position="816"/>
        <end position="838"/>
    </location>
</feature>
<feature type="region of interest" description="Disordered" evidence="1">
    <location>
        <begin position="883"/>
        <end position="918"/>
    </location>
</feature>
<feature type="compositionally biased region" description="Basic and acidic residues" evidence="1">
    <location>
        <begin position="805"/>
        <end position="815"/>
    </location>
</feature>
<keyword evidence="3" id="KW-1185">Reference proteome</keyword>